<feature type="transmembrane region" description="Helical" evidence="1">
    <location>
        <begin position="41"/>
        <end position="65"/>
    </location>
</feature>
<evidence type="ECO:0000313" key="3">
    <source>
        <dbReference type="EMBL" id="MUH71196.1"/>
    </source>
</evidence>
<feature type="domain" description="Fatty acid desaturase" evidence="2">
    <location>
        <begin position="55"/>
        <end position="320"/>
    </location>
</feature>
<dbReference type="AlphaFoldDB" id="A0A6N8F3G0"/>
<evidence type="ECO:0000313" key="4">
    <source>
        <dbReference type="Proteomes" id="UP000439994"/>
    </source>
</evidence>
<dbReference type="EMBL" id="WOCD01000001">
    <property type="protein sequence ID" value="MUH71196.1"/>
    <property type="molecule type" value="Genomic_DNA"/>
</dbReference>
<keyword evidence="1" id="KW-0472">Membrane</keyword>
<evidence type="ECO:0000256" key="1">
    <source>
        <dbReference type="SAM" id="Phobius"/>
    </source>
</evidence>
<evidence type="ECO:0000259" key="2">
    <source>
        <dbReference type="Pfam" id="PF00487"/>
    </source>
</evidence>
<keyword evidence="4" id="KW-1185">Reference proteome</keyword>
<protein>
    <submittedName>
        <fullName evidence="3">Acyl-CoA desaturase</fullName>
    </submittedName>
</protein>
<dbReference type="GO" id="GO:0016717">
    <property type="term" value="F:oxidoreductase activity, acting on paired donors, with oxidation of a pair of donors resulting in the reduction of molecular oxygen to two molecules of water"/>
    <property type="evidence" value="ECO:0007669"/>
    <property type="project" value="TreeGrafter"/>
</dbReference>
<dbReference type="PANTHER" id="PTHR19353">
    <property type="entry name" value="FATTY ACID DESATURASE 2"/>
    <property type="match status" value="1"/>
</dbReference>
<name>A0A6N8F3G0_9GAMM</name>
<keyword evidence="1" id="KW-1133">Transmembrane helix</keyword>
<gene>
    <name evidence="3" type="ORF">GNP35_01040</name>
</gene>
<dbReference type="InterPro" id="IPR005804">
    <property type="entry name" value="FA_desaturase_dom"/>
</dbReference>
<feature type="transmembrane region" description="Helical" evidence="1">
    <location>
        <begin position="150"/>
        <end position="168"/>
    </location>
</feature>
<dbReference type="PANTHER" id="PTHR19353:SF84">
    <property type="entry name" value="ACYL-COA DELTA-9-DESATURASE, DESB"/>
    <property type="match status" value="1"/>
</dbReference>
<sequence>MNFELLEKEINQVKEETMAKVGAEDARYIRRIEKVVRYSGAAGRVCLMLSWFPPFWIIGTVLLSISKIMENMELGHNVIHGQYNFMNDERFNGSTYEWDIAGTSDNWRKTHNYSHHTYTNVKGMDHDIGYSILRIFKEQKWNPVYLFQPIYAVIFAVLFQWGVALQNLRLGRLFIKKVPLKEFINEDKQAYTKMGKQLFKDYIFFPIIAGPMFIPVILGNFTANIVRSLWTYLIIFCGHFTKDVHIFDRSVIKNESKGHWYYRQIMGSSNIKGGKVFHILSGNLSHQIEHHLFPTMPSYRYAEVAPKIKEICKRHGIQYNNGNIFKQFGQVVGRIVRYSLP</sequence>
<accession>A0A6N8F3G0</accession>
<proteinExistence type="predicted"/>
<dbReference type="CDD" id="cd03506">
    <property type="entry name" value="Delta6-FADS-like"/>
    <property type="match status" value="1"/>
</dbReference>
<dbReference type="InterPro" id="IPR012171">
    <property type="entry name" value="Fatty_acid_desaturase"/>
</dbReference>
<keyword evidence="1" id="KW-0812">Transmembrane</keyword>
<feature type="transmembrane region" description="Helical" evidence="1">
    <location>
        <begin position="202"/>
        <end position="223"/>
    </location>
</feature>
<dbReference type="Pfam" id="PF00487">
    <property type="entry name" value="FA_desaturase"/>
    <property type="match status" value="1"/>
</dbReference>
<dbReference type="RefSeq" id="WP_155693706.1">
    <property type="nucleotide sequence ID" value="NZ_WOCD01000001.1"/>
</dbReference>
<dbReference type="GO" id="GO:0006629">
    <property type="term" value="P:lipid metabolic process"/>
    <property type="evidence" value="ECO:0007669"/>
    <property type="project" value="InterPro"/>
</dbReference>
<dbReference type="GO" id="GO:0016020">
    <property type="term" value="C:membrane"/>
    <property type="evidence" value="ECO:0007669"/>
    <property type="project" value="TreeGrafter"/>
</dbReference>
<reference evidence="3 4" key="1">
    <citation type="submission" date="2019-11" db="EMBL/GenBank/DDBJ databases">
        <title>P. haliotis isolates from Z. marina roots.</title>
        <authorList>
            <person name="Cohen M."/>
            <person name="Jospin G."/>
            <person name="Eisen J.A."/>
            <person name="Coil D.A."/>
        </authorList>
    </citation>
    <scope>NUCLEOTIDE SEQUENCE [LARGE SCALE GENOMIC DNA]</scope>
    <source>
        <strain evidence="3 4">UCD-MCMsp1aY</strain>
    </source>
</reference>
<organism evidence="3 4">
    <name type="scientific">Psychrosphaera haliotis</name>
    <dbReference type="NCBI Taxonomy" id="555083"/>
    <lineage>
        <taxon>Bacteria</taxon>
        <taxon>Pseudomonadati</taxon>
        <taxon>Pseudomonadota</taxon>
        <taxon>Gammaproteobacteria</taxon>
        <taxon>Alteromonadales</taxon>
        <taxon>Pseudoalteromonadaceae</taxon>
        <taxon>Psychrosphaera</taxon>
    </lineage>
</organism>
<dbReference type="OrthoDB" id="104711at2"/>
<comment type="caution">
    <text evidence="3">The sequence shown here is derived from an EMBL/GenBank/DDBJ whole genome shotgun (WGS) entry which is preliminary data.</text>
</comment>
<dbReference type="Proteomes" id="UP000439994">
    <property type="component" value="Unassembled WGS sequence"/>
</dbReference>